<dbReference type="InterPro" id="IPR018060">
    <property type="entry name" value="HTH_AraC"/>
</dbReference>
<keyword evidence="3" id="KW-0804">Transcription</keyword>
<accession>A0ABM8UN19</accession>
<evidence type="ECO:0000313" key="5">
    <source>
        <dbReference type="EMBL" id="CAG5068854.1"/>
    </source>
</evidence>
<dbReference type="Pfam" id="PF12833">
    <property type="entry name" value="HTH_18"/>
    <property type="match status" value="1"/>
</dbReference>
<feature type="domain" description="HTH araC/xylS-type" evidence="4">
    <location>
        <begin position="197"/>
        <end position="295"/>
    </location>
</feature>
<dbReference type="PANTHER" id="PTHR43280:SF32">
    <property type="entry name" value="TRANSCRIPTIONAL REGULATORY PROTEIN"/>
    <property type="match status" value="1"/>
</dbReference>
<keyword evidence="1" id="KW-0805">Transcription regulation</keyword>
<dbReference type="Proteomes" id="UP000679725">
    <property type="component" value="Unassembled WGS sequence"/>
</dbReference>
<evidence type="ECO:0000256" key="1">
    <source>
        <dbReference type="ARBA" id="ARBA00023015"/>
    </source>
</evidence>
<dbReference type="EMBL" id="CAJRAU010000002">
    <property type="protein sequence ID" value="CAG5068854.1"/>
    <property type="molecule type" value="Genomic_DNA"/>
</dbReference>
<dbReference type="SMART" id="SM00342">
    <property type="entry name" value="HTH_ARAC"/>
    <property type="match status" value="1"/>
</dbReference>
<gene>
    <name evidence="5" type="primary">rhaR_2</name>
    <name evidence="5" type="ORF">DYBT9623_01586</name>
</gene>
<keyword evidence="6" id="KW-1185">Reference proteome</keyword>
<evidence type="ECO:0000256" key="3">
    <source>
        <dbReference type="ARBA" id="ARBA00023163"/>
    </source>
</evidence>
<dbReference type="Gene3D" id="1.10.10.60">
    <property type="entry name" value="Homeodomain-like"/>
    <property type="match status" value="1"/>
</dbReference>
<dbReference type="PANTHER" id="PTHR43280">
    <property type="entry name" value="ARAC-FAMILY TRANSCRIPTIONAL REGULATOR"/>
    <property type="match status" value="1"/>
</dbReference>
<dbReference type="SUPFAM" id="SSF46689">
    <property type="entry name" value="Homeodomain-like"/>
    <property type="match status" value="1"/>
</dbReference>
<evidence type="ECO:0000313" key="6">
    <source>
        <dbReference type="Proteomes" id="UP000679725"/>
    </source>
</evidence>
<evidence type="ECO:0000259" key="4">
    <source>
        <dbReference type="PROSITE" id="PS01124"/>
    </source>
</evidence>
<organism evidence="5 6">
    <name type="scientific">Dyadobacter linearis</name>
    <dbReference type="NCBI Taxonomy" id="2823330"/>
    <lineage>
        <taxon>Bacteria</taxon>
        <taxon>Pseudomonadati</taxon>
        <taxon>Bacteroidota</taxon>
        <taxon>Cytophagia</taxon>
        <taxon>Cytophagales</taxon>
        <taxon>Spirosomataceae</taxon>
        <taxon>Dyadobacter</taxon>
    </lineage>
</organism>
<dbReference type="RefSeq" id="WP_215232973.1">
    <property type="nucleotide sequence ID" value="NZ_CAJRAU010000002.1"/>
</dbReference>
<reference evidence="5 6" key="1">
    <citation type="submission" date="2021-04" db="EMBL/GenBank/DDBJ databases">
        <authorList>
            <person name="Rodrigo-Torres L."/>
            <person name="Arahal R. D."/>
            <person name="Lucena T."/>
        </authorList>
    </citation>
    <scope>NUCLEOTIDE SEQUENCE [LARGE SCALE GENOMIC DNA]</scope>
    <source>
        <strain evidence="5 6">CECT 9623</strain>
    </source>
</reference>
<protein>
    <submittedName>
        <fullName evidence="5">HTH-type transcriptional activator RhaR</fullName>
    </submittedName>
</protein>
<dbReference type="InterPro" id="IPR003313">
    <property type="entry name" value="AraC-bd"/>
</dbReference>
<dbReference type="InterPro" id="IPR037923">
    <property type="entry name" value="HTH-like"/>
</dbReference>
<comment type="caution">
    <text evidence="5">The sequence shown here is derived from an EMBL/GenBank/DDBJ whole genome shotgun (WGS) entry which is preliminary data.</text>
</comment>
<dbReference type="SUPFAM" id="SSF51215">
    <property type="entry name" value="Regulatory protein AraC"/>
    <property type="match status" value="1"/>
</dbReference>
<dbReference type="InterPro" id="IPR009057">
    <property type="entry name" value="Homeodomain-like_sf"/>
</dbReference>
<name>A0ABM8UN19_9BACT</name>
<keyword evidence="2" id="KW-0238">DNA-binding</keyword>
<proteinExistence type="predicted"/>
<dbReference type="Pfam" id="PF02311">
    <property type="entry name" value="AraC_binding"/>
    <property type="match status" value="1"/>
</dbReference>
<dbReference type="PROSITE" id="PS01124">
    <property type="entry name" value="HTH_ARAC_FAMILY_2"/>
    <property type="match status" value="1"/>
</dbReference>
<evidence type="ECO:0000256" key="2">
    <source>
        <dbReference type="ARBA" id="ARBA00023125"/>
    </source>
</evidence>
<sequence length="299" mass="34448">MRSTFPRLDIGPLSEYRAEDFMISRFSEYLREHQNLVFPHRHSFYHLVLFTEGAGSHIIDFNHFPVAERQMYFMVPGQVHDWRFEGEPEGYVVNFSESFFKSFLLQPDYLDYFSFLTSDSRNNVLELGKATFAKVQGIFEELLVQEKGELLFRKDMIRALLLQLLFTVARNGPAGQSGKPDQILNGRKIELRNPVIRQFQRLVDKHFATMKQPGAYAALLNITPNHLNALCKADLGMQAGEVVRARIVLEAKRLLVSRKLTISQVSDQLQFADNSYFSKFFKKETGLGPEGWKEGVLND</sequence>